<comment type="caution">
    <text evidence="2">The sequence shown here is derived from an EMBL/GenBank/DDBJ whole genome shotgun (WGS) entry which is preliminary data.</text>
</comment>
<protein>
    <submittedName>
        <fullName evidence="2">Uncharacterized protein</fullName>
    </submittedName>
</protein>
<accession>A0A366HEP0</accession>
<name>A0A366HEP0_9BURK</name>
<sequence length="75" mass="8376">MQPHQDSQATPFFLTEEVKAEMIAAGYVFEPPPIACTLRLRDVLEGMSDAELALQPGEIADQERERRQGKQFSVG</sequence>
<gene>
    <name evidence="2" type="ORF">DFR37_103293</name>
</gene>
<evidence type="ECO:0000313" key="3">
    <source>
        <dbReference type="Proteomes" id="UP000253628"/>
    </source>
</evidence>
<reference evidence="2 3" key="1">
    <citation type="submission" date="2018-06" db="EMBL/GenBank/DDBJ databases">
        <title>Genomic Encyclopedia of Type Strains, Phase IV (KMG-IV): sequencing the most valuable type-strain genomes for metagenomic binning, comparative biology and taxonomic classification.</title>
        <authorList>
            <person name="Goeker M."/>
        </authorList>
    </citation>
    <scope>NUCLEOTIDE SEQUENCE [LARGE SCALE GENOMIC DNA]</scope>
    <source>
        <strain evidence="2 3">DSM 25520</strain>
    </source>
</reference>
<evidence type="ECO:0000313" key="2">
    <source>
        <dbReference type="EMBL" id="RBP40950.1"/>
    </source>
</evidence>
<dbReference type="RefSeq" id="WP_218951423.1">
    <property type="nucleotide sequence ID" value="NZ_JACCEU010000004.1"/>
</dbReference>
<feature type="region of interest" description="Disordered" evidence="1">
    <location>
        <begin position="55"/>
        <end position="75"/>
    </location>
</feature>
<evidence type="ECO:0000256" key="1">
    <source>
        <dbReference type="SAM" id="MobiDB-lite"/>
    </source>
</evidence>
<dbReference type="Proteomes" id="UP000253628">
    <property type="component" value="Unassembled WGS sequence"/>
</dbReference>
<proteinExistence type="predicted"/>
<dbReference type="AlphaFoldDB" id="A0A366HEP0"/>
<organism evidence="2 3">
    <name type="scientific">Eoetvoesiella caeni</name>
    <dbReference type="NCBI Taxonomy" id="645616"/>
    <lineage>
        <taxon>Bacteria</taxon>
        <taxon>Pseudomonadati</taxon>
        <taxon>Pseudomonadota</taxon>
        <taxon>Betaproteobacteria</taxon>
        <taxon>Burkholderiales</taxon>
        <taxon>Alcaligenaceae</taxon>
        <taxon>Eoetvoesiella</taxon>
    </lineage>
</organism>
<keyword evidence="3" id="KW-1185">Reference proteome</keyword>
<dbReference type="EMBL" id="QNRQ01000003">
    <property type="protein sequence ID" value="RBP40950.1"/>
    <property type="molecule type" value="Genomic_DNA"/>
</dbReference>